<dbReference type="EMBL" id="AFYH01057158">
    <property type="status" value="NOT_ANNOTATED_CDS"/>
    <property type="molecule type" value="Genomic_DNA"/>
</dbReference>
<evidence type="ECO:0000256" key="1">
    <source>
        <dbReference type="ARBA" id="ARBA00004613"/>
    </source>
</evidence>
<dbReference type="InParanoid" id="H3BB63"/>
<dbReference type="Proteomes" id="UP000008672">
    <property type="component" value="Unassembled WGS sequence"/>
</dbReference>
<dbReference type="GO" id="GO:0005576">
    <property type="term" value="C:extracellular region"/>
    <property type="evidence" value="ECO:0007669"/>
    <property type="project" value="UniProtKB-SubCell"/>
</dbReference>
<evidence type="ECO:0000256" key="3">
    <source>
        <dbReference type="ARBA" id="ARBA00022729"/>
    </source>
</evidence>
<feature type="region of interest" description="Disordered" evidence="5">
    <location>
        <begin position="35"/>
        <end position="92"/>
    </location>
</feature>
<evidence type="ECO:0000256" key="5">
    <source>
        <dbReference type="SAM" id="MobiDB-lite"/>
    </source>
</evidence>
<reference evidence="8" key="3">
    <citation type="submission" date="2025-09" db="UniProtKB">
        <authorList>
            <consortium name="Ensembl"/>
        </authorList>
    </citation>
    <scope>IDENTIFICATION</scope>
</reference>
<evidence type="ECO:0000313" key="8">
    <source>
        <dbReference type="Ensembl" id="ENSLACP00000019134.2"/>
    </source>
</evidence>
<keyword evidence="3 6" id="KW-0732">Signal</keyword>
<keyword evidence="2" id="KW-0964">Secreted</keyword>
<evidence type="ECO:0000259" key="7">
    <source>
        <dbReference type="PROSITE" id="PS50871"/>
    </source>
</evidence>
<evidence type="ECO:0000256" key="2">
    <source>
        <dbReference type="ARBA" id="ARBA00022525"/>
    </source>
</evidence>
<dbReference type="InterPro" id="IPR001073">
    <property type="entry name" value="C1q_dom"/>
</dbReference>
<dbReference type="GO" id="GO:0005581">
    <property type="term" value="C:collagen trimer"/>
    <property type="evidence" value="ECO:0007669"/>
    <property type="project" value="UniProtKB-KW"/>
</dbReference>
<dbReference type="Gene3D" id="2.60.120.40">
    <property type="match status" value="1"/>
</dbReference>
<dbReference type="SMART" id="SM00110">
    <property type="entry name" value="C1Q"/>
    <property type="match status" value="1"/>
</dbReference>
<dbReference type="PANTHER" id="PTHR15427">
    <property type="entry name" value="EMILIN ELASTIN MICROFIBRIL INTERFACE-LOCATED PROTEIN ELASTIN MICROFIBRIL INTERFACER"/>
    <property type="match status" value="1"/>
</dbReference>
<dbReference type="OMA" id="YCKGEAG"/>
<sequence>MAVFLLCVFLPMIFSWGSSAELPYCKGEAGPPGIPGNPGYNGHAGRDGRDGVTGKDGEQGPKGNKGEPGMKGEKGNPGMPSPSGLSAPGEDRTVKCTNQHQSAFTVRANFRGTPPIDKPIKFANILFNEQNHYNPYTGIFVCRIPGVYYFSYHILLNGKGVLVYLYCNHRVVMATRDSYTQPDMDVASGGMVLRLSMGDMVWLQVNTEESGVFNGSTFSGFLLYPD</sequence>
<dbReference type="PROSITE" id="PS50871">
    <property type="entry name" value="C1Q"/>
    <property type="match status" value="1"/>
</dbReference>
<dbReference type="Ensembl" id="ENSLACT00000019267.2">
    <property type="protein sequence ID" value="ENSLACP00000019134.2"/>
    <property type="gene ID" value="ENSLACG00000016835.2"/>
</dbReference>
<dbReference type="OrthoDB" id="6139560at2759"/>
<dbReference type="EMBL" id="AFYH01057159">
    <property type="status" value="NOT_ANNOTATED_CDS"/>
    <property type="molecule type" value="Genomic_DNA"/>
</dbReference>
<dbReference type="InterPro" id="IPR050392">
    <property type="entry name" value="Collagen/C1q_domain"/>
</dbReference>
<dbReference type="PANTHER" id="PTHR15427:SF20">
    <property type="entry name" value="ADIPONECTIN"/>
    <property type="match status" value="1"/>
</dbReference>
<dbReference type="KEGG" id="lcm:102346019"/>
<protein>
    <recommendedName>
        <fullName evidence="7">C1q domain-containing protein</fullName>
    </recommendedName>
</protein>
<evidence type="ECO:0000256" key="6">
    <source>
        <dbReference type="SAM" id="SignalP"/>
    </source>
</evidence>
<feature type="signal peptide" evidence="6">
    <location>
        <begin position="1"/>
        <end position="20"/>
    </location>
</feature>
<evidence type="ECO:0000313" key="9">
    <source>
        <dbReference type="Proteomes" id="UP000008672"/>
    </source>
</evidence>
<dbReference type="SUPFAM" id="SSF49842">
    <property type="entry name" value="TNF-like"/>
    <property type="match status" value="1"/>
</dbReference>
<dbReference type="PRINTS" id="PR00007">
    <property type="entry name" value="COMPLEMNTC1Q"/>
</dbReference>
<keyword evidence="9" id="KW-1185">Reference proteome</keyword>
<dbReference type="GeneTree" id="ENSGT00940000159828"/>
<dbReference type="HOGENOM" id="CLU_001074_0_2_1"/>
<proteinExistence type="predicted"/>
<keyword evidence="4" id="KW-0176">Collagen</keyword>
<accession>H3BB63</accession>
<dbReference type="Pfam" id="PF00386">
    <property type="entry name" value="C1q"/>
    <property type="match status" value="1"/>
</dbReference>
<dbReference type="eggNOG" id="ENOG502QRY3">
    <property type="taxonomic scope" value="Eukaryota"/>
</dbReference>
<evidence type="ECO:0000256" key="4">
    <source>
        <dbReference type="ARBA" id="ARBA00023119"/>
    </source>
</evidence>
<feature type="compositionally biased region" description="Basic and acidic residues" evidence="5">
    <location>
        <begin position="44"/>
        <end position="74"/>
    </location>
</feature>
<feature type="chain" id="PRO_5003580341" description="C1q domain-containing protein" evidence="6">
    <location>
        <begin position="21"/>
        <end position="226"/>
    </location>
</feature>
<dbReference type="STRING" id="7897.ENSLACP00000019134"/>
<reference evidence="8" key="2">
    <citation type="submission" date="2025-08" db="UniProtKB">
        <authorList>
            <consortium name="Ensembl"/>
        </authorList>
    </citation>
    <scope>IDENTIFICATION</scope>
</reference>
<dbReference type="FunFam" id="2.60.120.40:FF:000001">
    <property type="entry name" value="Complement C1q B chain"/>
    <property type="match status" value="1"/>
</dbReference>
<dbReference type="Pfam" id="PF01391">
    <property type="entry name" value="Collagen"/>
    <property type="match status" value="1"/>
</dbReference>
<reference evidence="9" key="1">
    <citation type="submission" date="2011-08" db="EMBL/GenBank/DDBJ databases">
        <title>The draft genome of Latimeria chalumnae.</title>
        <authorList>
            <person name="Di Palma F."/>
            <person name="Alfoldi J."/>
            <person name="Johnson J."/>
            <person name="Berlin A."/>
            <person name="Gnerre S."/>
            <person name="Jaffe D."/>
            <person name="MacCallum I."/>
            <person name="Young S."/>
            <person name="Walker B.J."/>
            <person name="Lander E."/>
            <person name="Lindblad-Toh K."/>
        </authorList>
    </citation>
    <scope>NUCLEOTIDE SEQUENCE [LARGE SCALE GENOMIC DNA]</scope>
    <source>
        <strain evidence="9">Wild caught</strain>
    </source>
</reference>
<organism evidence="8 9">
    <name type="scientific">Latimeria chalumnae</name>
    <name type="common">Coelacanth</name>
    <dbReference type="NCBI Taxonomy" id="7897"/>
    <lineage>
        <taxon>Eukaryota</taxon>
        <taxon>Metazoa</taxon>
        <taxon>Chordata</taxon>
        <taxon>Craniata</taxon>
        <taxon>Vertebrata</taxon>
        <taxon>Euteleostomi</taxon>
        <taxon>Coelacanthiformes</taxon>
        <taxon>Coelacanthidae</taxon>
        <taxon>Latimeria</taxon>
    </lineage>
</organism>
<name>H3BB63_LATCH</name>
<dbReference type="AlphaFoldDB" id="H3BB63"/>
<dbReference type="InterPro" id="IPR008160">
    <property type="entry name" value="Collagen"/>
</dbReference>
<feature type="domain" description="C1q" evidence="7">
    <location>
        <begin position="97"/>
        <end position="226"/>
    </location>
</feature>
<dbReference type="InterPro" id="IPR008983">
    <property type="entry name" value="Tumour_necrosis_fac-like_dom"/>
</dbReference>
<comment type="subcellular location">
    <subcellularLocation>
        <location evidence="1">Secreted</location>
    </subcellularLocation>
</comment>